<protein>
    <submittedName>
        <fullName evidence="7">TSA: Wollemia nobilis Ref_Wollemi_Transcript_25329_1708 transcribed RNA sequence</fullName>
    </submittedName>
</protein>
<dbReference type="PANTHER" id="PTHR42940">
    <property type="entry name" value="ALCOHOL DEHYDROGENASE 1-RELATED"/>
    <property type="match status" value="1"/>
</dbReference>
<evidence type="ECO:0000256" key="3">
    <source>
        <dbReference type="ARBA" id="ARBA00022723"/>
    </source>
</evidence>
<accession>A0A0C9S4D8</accession>
<dbReference type="EMBL" id="GCHU01025140">
    <property type="protein sequence ID" value="JAG85658.1"/>
    <property type="molecule type" value="Transcribed_RNA"/>
</dbReference>
<comment type="cofactor">
    <cofactor evidence="1">
        <name>Zn(2+)</name>
        <dbReference type="ChEBI" id="CHEBI:29105"/>
    </cofactor>
</comment>
<proteinExistence type="inferred from homology"/>
<dbReference type="PROSITE" id="PS00059">
    <property type="entry name" value="ADH_ZINC"/>
    <property type="match status" value="1"/>
</dbReference>
<evidence type="ECO:0000313" key="7">
    <source>
        <dbReference type="EMBL" id="JAG85658.1"/>
    </source>
</evidence>
<dbReference type="Gene3D" id="3.90.180.10">
    <property type="entry name" value="Medium-chain alcohol dehydrogenases, catalytic domain"/>
    <property type="match status" value="1"/>
</dbReference>
<dbReference type="SUPFAM" id="SSF50129">
    <property type="entry name" value="GroES-like"/>
    <property type="match status" value="1"/>
</dbReference>
<dbReference type="PANTHER" id="PTHR42940:SF8">
    <property type="entry name" value="VACUOLAR PROTEIN SORTING-ASSOCIATED PROTEIN 11"/>
    <property type="match status" value="1"/>
</dbReference>
<dbReference type="InterPro" id="IPR036291">
    <property type="entry name" value="NAD(P)-bd_dom_sf"/>
</dbReference>
<keyword evidence="3" id="KW-0479">Metal-binding</keyword>
<comment type="similarity">
    <text evidence="2">Belongs to the zinc-containing alcohol dehydrogenase family.</text>
</comment>
<name>A0A0C9S4D8_9CONI</name>
<dbReference type="InterPro" id="IPR014187">
    <property type="entry name" value="ADH_Zn_typ-2"/>
</dbReference>
<dbReference type="InterPro" id="IPR011032">
    <property type="entry name" value="GroES-like_sf"/>
</dbReference>
<dbReference type="InterPro" id="IPR013154">
    <property type="entry name" value="ADH-like_N"/>
</dbReference>
<dbReference type="GO" id="GO:0005737">
    <property type="term" value="C:cytoplasm"/>
    <property type="evidence" value="ECO:0007669"/>
    <property type="project" value="TreeGrafter"/>
</dbReference>
<dbReference type="GO" id="GO:0004022">
    <property type="term" value="F:alcohol dehydrogenase (NAD+) activity"/>
    <property type="evidence" value="ECO:0007669"/>
    <property type="project" value="TreeGrafter"/>
</dbReference>
<evidence type="ECO:0000256" key="1">
    <source>
        <dbReference type="ARBA" id="ARBA00001947"/>
    </source>
</evidence>
<keyword evidence="5" id="KW-0560">Oxidoreductase</keyword>
<sequence>MAASLRHRTITVTLLQHHLRCRKLNSRFPFIFLHSKKRGRGFSCFPNRGLLITATMDVTAGESGGSMRAMVLEMPKTPLKSVRMSIPEPPEGHLRVRVTACAVCRTDLHVVDGDLEKPKLPIIPGHEIVGMVDKIGEGVDCNLFSIGKRVGIPWLGRTCGKCTYCLEGTENLCDDPVFTGYQIDGGYAEYAVAHAAYCFPLPEVYTDIEVAPLLCAGLIGYRSLRKTGFKPGLDKKKRIGIYGFGAAAHIIAQVAIYEGHQIYAFTRAGDRQAQEFALRLGATWAGDSNSLPPNELDAAILFAPVGLLVPAALKAVRKGGIVVAGGIHMSQIPAFPYSILWGERQLVSVANLTRQDAFEFLELAPKARVKTETVVFSLDEANEALASLREGRLEGAAVLVP</sequence>
<evidence type="ECO:0000259" key="6">
    <source>
        <dbReference type="Pfam" id="PF08240"/>
    </source>
</evidence>
<feature type="domain" description="Alcohol dehydrogenase-like N-terminal" evidence="6">
    <location>
        <begin position="91"/>
        <end position="203"/>
    </location>
</feature>
<organism evidence="7">
    <name type="scientific">Wollemia nobilis</name>
    <dbReference type="NCBI Taxonomy" id="56998"/>
    <lineage>
        <taxon>Eukaryota</taxon>
        <taxon>Viridiplantae</taxon>
        <taxon>Streptophyta</taxon>
        <taxon>Embryophyta</taxon>
        <taxon>Tracheophyta</taxon>
        <taxon>Spermatophyta</taxon>
        <taxon>Pinopsida</taxon>
        <taxon>Pinidae</taxon>
        <taxon>Conifers II</taxon>
        <taxon>Araucariales</taxon>
        <taxon>Araucariaceae</taxon>
        <taxon>Wollemia</taxon>
    </lineage>
</organism>
<evidence type="ECO:0000256" key="2">
    <source>
        <dbReference type="ARBA" id="ARBA00008072"/>
    </source>
</evidence>
<dbReference type="Gene3D" id="3.40.50.720">
    <property type="entry name" value="NAD(P)-binding Rossmann-like Domain"/>
    <property type="match status" value="1"/>
</dbReference>
<dbReference type="GO" id="GO:0008270">
    <property type="term" value="F:zinc ion binding"/>
    <property type="evidence" value="ECO:0007669"/>
    <property type="project" value="InterPro"/>
</dbReference>
<dbReference type="Pfam" id="PF08240">
    <property type="entry name" value="ADH_N"/>
    <property type="match status" value="1"/>
</dbReference>
<keyword evidence="4" id="KW-0862">Zinc</keyword>
<dbReference type="InterPro" id="IPR002328">
    <property type="entry name" value="ADH_Zn_CS"/>
</dbReference>
<reference evidence="7" key="1">
    <citation type="submission" date="2015-02" db="EMBL/GenBank/DDBJ databases">
        <title>A transcriptome of Wollemia nobilis - a relic of Gondwana.</title>
        <authorList>
            <person name="Chia J.Y."/>
            <person name="Leong Y.S."/>
            <person name="Abdul Karim S."/>
            <person name="Wan Azmi N."/>
            <person name="Hercus R."/>
            <person name="Croft L."/>
        </authorList>
    </citation>
    <scope>NUCLEOTIDE SEQUENCE</scope>
    <source>
        <strain evidence="7">MaeBrown</strain>
        <tissue evidence="7">Leaf</tissue>
    </source>
</reference>
<dbReference type="AlphaFoldDB" id="A0A0C9S4D8"/>
<evidence type="ECO:0000256" key="4">
    <source>
        <dbReference type="ARBA" id="ARBA00022833"/>
    </source>
</evidence>
<evidence type="ECO:0000256" key="5">
    <source>
        <dbReference type="ARBA" id="ARBA00023002"/>
    </source>
</evidence>
<dbReference type="SUPFAM" id="SSF51735">
    <property type="entry name" value="NAD(P)-binding Rossmann-fold domains"/>
    <property type="match status" value="1"/>
</dbReference>
<dbReference type="NCBIfam" id="TIGR02822">
    <property type="entry name" value="adh_fam_2"/>
    <property type="match status" value="1"/>
</dbReference>
<dbReference type="CDD" id="cd08298">
    <property type="entry name" value="CAD2"/>
    <property type="match status" value="1"/>
</dbReference>